<evidence type="ECO:0000256" key="8">
    <source>
        <dbReference type="ARBA" id="ARBA00023027"/>
    </source>
</evidence>
<comment type="cofactor">
    <cofactor evidence="1">
        <name>[4Fe-4S] cluster</name>
        <dbReference type="ChEBI" id="CHEBI:49883"/>
    </cofactor>
</comment>
<dbReference type="InterPro" id="IPR019574">
    <property type="entry name" value="NADH_UbQ_OxRdtase_Gsu_4Fe4S-bd"/>
</dbReference>
<dbReference type="GO" id="GO:0008137">
    <property type="term" value="F:NADH dehydrogenase (ubiquinone) activity"/>
    <property type="evidence" value="ECO:0007669"/>
    <property type="project" value="InterPro"/>
</dbReference>
<keyword evidence="5" id="KW-1278">Translocase</keyword>
<dbReference type="Gene3D" id="3.40.50.740">
    <property type="match status" value="1"/>
</dbReference>
<sequence length="746" mass="80745">MLSIKCLPVSAQRLAKVASSSGLASSAGRRNFSSTHIRQADITLTVDGKEVTVPQGSALIQACEAAGATIPRFCYHDRLAIAGNCRMCLVEVEKSPKPVASCAMPAMPGSKVFTNTPLVHEAREGVMEFLLANHPLDCPICDQGGECDLQDQSMRYGSDRTRFHEITGKRAVEDKDLGPLVKTVMTRCIQCTRCVRFANEVAGVEELGTTGRGNDLQIGMYVEKTMDSELSGNVIDLCPVGALTSKPYAFHARPWELKNTESVDVMDAVGSNIRVDSRGIQVMRIQPRTNDDVNEEWINDKTRFAYDGLKFQRLTTPLMKQGDRFVPASWEDSLKAIADGLSSSGAKGNEIKAVAGHLADTESLVALKDLVNRLGSDNLALDQVNGDKLPVHGVDVRSNYLFNSKIPGVEEADAILLIGTNPRHEAAVLNSRIRKSWLHTGLEVGLVGERADTTYGYDYIGPDMKSLANFVAGKGAFVDKFKAAKKPMIIVGSGVNEHPDGAAVFNSLSKYVEANKAKLLTPDWNGLNILQRVASRPAAYDIGFVPSKKASATKPKFIYLLNADELDPKSIPKDAFVVYQGHHGDLGAQLADVCLPAAAYTEKGTTWVNTEGRTQLGRAAVPPPGASREDWKIIRALSEIVGTPLPYDDVLSLRDRMWEISPSLVRYDVTERTSAEIASLGLKTAAVLSGSTKISGAPFVKAIANFYQTDPISRASVTMAQCTRAFTRGENYGLSESQKASEAAFA</sequence>
<evidence type="ECO:0000256" key="2">
    <source>
        <dbReference type="ARBA" id="ARBA00005404"/>
    </source>
</evidence>
<dbReference type="PROSITE" id="PS51669">
    <property type="entry name" value="4FE4S_MOW_BIS_MGD"/>
    <property type="match status" value="1"/>
</dbReference>
<dbReference type="Pfam" id="PF00384">
    <property type="entry name" value="Molybdopterin"/>
    <property type="match status" value="1"/>
</dbReference>
<dbReference type="STRING" id="50990.A0A4Y7QJP4"/>
<dbReference type="Gene3D" id="3.30.200.210">
    <property type="match status" value="1"/>
</dbReference>
<comment type="cofactor">
    <cofactor evidence="9">
        <name>[2Fe-2S] cluster</name>
        <dbReference type="ChEBI" id="CHEBI:190135"/>
    </cofactor>
</comment>
<dbReference type="Pfam" id="PF10588">
    <property type="entry name" value="NADH-G_4Fe-4S_3"/>
    <property type="match status" value="1"/>
</dbReference>
<dbReference type="PROSITE" id="PS51085">
    <property type="entry name" value="2FE2S_FER_2"/>
    <property type="match status" value="1"/>
</dbReference>
<keyword evidence="3" id="KW-0004">4Fe-4S</keyword>
<dbReference type="GO" id="GO:0016020">
    <property type="term" value="C:membrane"/>
    <property type="evidence" value="ECO:0007669"/>
    <property type="project" value="InterPro"/>
</dbReference>
<feature type="domain" description="4Fe-4S His(Cys)3-ligated-type" evidence="14">
    <location>
        <begin position="118"/>
        <end position="157"/>
    </location>
</feature>
<dbReference type="Pfam" id="PF13510">
    <property type="entry name" value="Fer2_4"/>
    <property type="match status" value="1"/>
</dbReference>
<dbReference type="GO" id="GO:0046872">
    <property type="term" value="F:metal ion binding"/>
    <property type="evidence" value="ECO:0007669"/>
    <property type="project" value="UniProtKB-KW"/>
</dbReference>
<dbReference type="GO" id="GO:0042773">
    <property type="term" value="P:ATP synthesis coupled electron transport"/>
    <property type="evidence" value="ECO:0007669"/>
    <property type="project" value="InterPro"/>
</dbReference>
<evidence type="ECO:0000256" key="1">
    <source>
        <dbReference type="ARBA" id="ARBA00001966"/>
    </source>
</evidence>
<dbReference type="GO" id="GO:0051539">
    <property type="term" value="F:4 iron, 4 sulfur cluster binding"/>
    <property type="evidence" value="ECO:0007669"/>
    <property type="project" value="UniProtKB-KW"/>
</dbReference>
<dbReference type="CDD" id="cd00207">
    <property type="entry name" value="fer2"/>
    <property type="match status" value="1"/>
</dbReference>
<dbReference type="InterPro" id="IPR000283">
    <property type="entry name" value="NADH_UbQ_OxRdtase_75kDa_su_CS"/>
</dbReference>
<dbReference type="PANTHER" id="PTHR43105">
    <property type="entry name" value="RESPIRATORY NITRATE REDUCTASE"/>
    <property type="match status" value="1"/>
</dbReference>
<evidence type="ECO:0000256" key="4">
    <source>
        <dbReference type="ARBA" id="ARBA00022723"/>
    </source>
</evidence>
<dbReference type="FunFam" id="3.40.50.740:FF:000016">
    <property type="entry name" value="NADH dehydrogenase (Quinone), G subunit"/>
    <property type="match status" value="1"/>
</dbReference>
<dbReference type="SUPFAM" id="SSF53706">
    <property type="entry name" value="Formate dehydrogenase/DMSO reductase, domains 1-3"/>
    <property type="match status" value="1"/>
</dbReference>
<dbReference type="GO" id="GO:0016651">
    <property type="term" value="F:oxidoreductase activity, acting on NAD(P)H"/>
    <property type="evidence" value="ECO:0007669"/>
    <property type="project" value="InterPro"/>
</dbReference>
<dbReference type="InterPro" id="IPR006963">
    <property type="entry name" value="Mopterin_OxRdtase_4Fe-4S_dom"/>
</dbReference>
<dbReference type="Proteomes" id="UP000294933">
    <property type="component" value="Unassembled WGS sequence"/>
</dbReference>
<name>A0A4Y7QJP4_9AGAM</name>
<keyword evidence="4" id="KW-0479">Metal-binding</keyword>
<comment type="similarity">
    <text evidence="2 11">Belongs to the complex I 75 kDa subunit family.</text>
</comment>
<dbReference type="InterPro" id="IPR006656">
    <property type="entry name" value="Mopterin_OxRdtase"/>
</dbReference>
<evidence type="ECO:0000259" key="14">
    <source>
        <dbReference type="PROSITE" id="PS51839"/>
    </source>
</evidence>
<evidence type="ECO:0000259" key="12">
    <source>
        <dbReference type="PROSITE" id="PS51085"/>
    </source>
</evidence>
<dbReference type="VEuPathDB" id="FungiDB:BD410DRAFT_761073"/>
<dbReference type="OrthoDB" id="10249365at2759"/>
<dbReference type="InterPro" id="IPR050123">
    <property type="entry name" value="Prok_molybdopt-oxidoreductase"/>
</dbReference>
<dbReference type="Gene3D" id="3.10.20.740">
    <property type="match status" value="1"/>
</dbReference>
<dbReference type="PROSITE" id="PS00641">
    <property type="entry name" value="COMPLEX1_75K_1"/>
    <property type="match status" value="1"/>
</dbReference>
<dbReference type="FunFam" id="3.30.200.210:FF:000002">
    <property type="entry name" value="NADH-ubiquinone oxidoreductase 75 kDa subunit"/>
    <property type="match status" value="1"/>
</dbReference>
<keyword evidence="7" id="KW-0411">Iron-sulfur</keyword>
<proteinExistence type="inferred from homology"/>
<dbReference type="AlphaFoldDB" id="A0A4Y7QJP4"/>
<dbReference type="SUPFAM" id="SSF54862">
    <property type="entry name" value="4Fe-4S ferredoxins"/>
    <property type="match status" value="1"/>
</dbReference>
<dbReference type="InterPro" id="IPR054351">
    <property type="entry name" value="NADH_UbQ_OxRdtase_ferredoxin"/>
</dbReference>
<keyword evidence="16" id="KW-1185">Reference proteome</keyword>
<evidence type="ECO:0000256" key="9">
    <source>
        <dbReference type="ARBA" id="ARBA00034078"/>
    </source>
</evidence>
<evidence type="ECO:0000256" key="10">
    <source>
        <dbReference type="ARBA" id="ARBA00070722"/>
    </source>
</evidence>
<dbReference type="FunFam" id="3.30.70.20:FF:000002">
    <property type="entry name" value="NADH-ubiquinone oxidoreductase 75 kDa subunit"/>
    <property type="match status" value="1"/>
</dbReference>
<evidence type="ECO:0000256" key="5">
    <source>
        <dbReference type="ARBA" id="ARBA00022967"/>
    </source>
</evidence>
<dbReference type="InterPro" id="IPR001041">
    <property type="entry name" value="2Fe-2S_ferredoxin-type"/>
</dbReference>
<organism evidence="15 16">
    <name type="scientific">Rickenella mellea</name>
    <dbReference type="NCBI Taxonomy" id="50990"/>
    <lineage>
        <taxon>Eukaryota</taxon>
        <taxon>Fungi</taxon>
        <taxon>Dikarya</taxon>
        <taxon>Basidiomycota</taxon>
        <taxon>Agaricomycotina</taxon>
        <taxon>Agaricomycetes</taxon>
        <taxon>Hymenochaetales</taxon>
        <taxon>Rickenellaceae</taxon>
        <taxon>Rickenella</taxon>
    </lineage>
</organism>
<dbReference type="SMART" id="SM00929">
    <property type="entry name" value="NADH-G_4Fe-4S_3"/>
    <property type="match status" value="1"/>
</dbReference>
<dbReference type="PROSITE" id="PS00643">
    <property type="entry name" value="COMPLEX1_75K_3"/>
    <property type="match status" value="1"/>
</dbReference>
<evidence type="ECO:0000256" key="11">
    <source>
        <dbReference type="RuleBase" id="RU004523"/>
    </source>
</evidence>
<dbReference type="PANTHER" id="PTHR43105:SF13">
    <property type="entry name" value="NADH-UBIQUINONE OXIDOREDUCTASE 75 KDA SUBUNIT, MITOCHONDRIAL"/>
    <property type="match status" value="1"/>
</dbReference>
<evidence type="ECO:0000256" key="3">
    <source>
        <dbReference type="ARBA" id="ARBA00022485"/>
    </source>
</evidence>
<evidence type="ECO:0000313" key="16">
    <source>
        <dbReference type="Proteomes" id="UP000294933"/>
    </source>
</evidence>
<gene>
    <name evidence="15" type="ORF">BD410DRAFT_761073</name>
</gene>
<dbReference type="Gene3D" id="3.30.70.20">
    <property type="match status" value="1"/>
</dbReference>
<evidence type="ECO:0000256" key="7">
    <source>
        <dbReference type="ARBA" id="ARBA00023014"/>
    </source>
</evidence>
<dbReference type="NCBIfam" id="TIGR01973">
    <property type="entry name" value="NuoG"/>
    <property type="match status" value="1"/>
</dbReference>
<feature type="domain" description="4Fe-4S Mo/W bis-MGD-type" evidence="13">
    <location>
        <begin position="257"/>
        <end position="313"/>
    </location>
</feature>
<dbReference type="Pfam" id="PF22151">
    <property type="entry name" value="Fer4_NDSU1"/>
    <property type="match status" value="1"/>
</dbReference>
<dbReference type="PROSITE" id="PS51839">
    <property type="entry name" value="4FE4S_HC3"/>
    <property type="match status" value="1"/>
</dbReference>
<dbReference type="FunFam" id="3.10.20.740:FF:000001">
    <property type="entry name" value="NADH-quinone oxidoreductase subunit G"/>
    <property type="match status" value="1"/>
</dbReference>
<keyword evidence="6" id="KW-0408">Iron</keyword>
<reference evidence="15 16" key="1">
    <citation type="submission" date="2018-06" db="EMBL/GenBank/DDBJ databases">
        <title>A transcriptomic atlas of mushroom development highlights an independent origin of complex multicellularity.</title>
        <authorList>
            <consortium name="DOE Joint Genome Institute"/>
            <person name="Krizsan K."/>
            <person name="Almasi E."/>
            <person name="Merenyi Z."/>
            <person name="Sahu N."/>
            <person name="Viragh M."/>
            <person name="Koszo T."/>
            <person name="Mondo S."/>
            <person name="Kiss B."/>
            <person name="Balint B."/>
            <person name="Kues U."/>
            <person name="Barry K."/>
            <person name="Hegedus J.C."/>
            <person name="Henrissat B."/>
            <person name="Johnson J."/>
            <person name="Lipzen A."/>
            <person name="Ohm R."/>
            <person name="Nagy I."/>
            <person name="Pangilinan J."/>
            <person name="Yan J."/>
            <person name="Xiong Y."/>
            <person name="Grigoriev I.V."/>
            <person name="Hibbett D.S."/>
            <person name="Nagy L.G."/>
        </authorList>
    </citation>
    <scope>NUCLEOTIDE SEQUENCE [LARGE SCALE GENOMIC DNA]</scope>
    <source>
        <strain evidence="15 16">SZMC22713</strain>
    </source>
</reference>
<dbReference type="InterPro" id="IPR010228">
    <property type="entry name" value="NADH_UbQ_OxRdtase_Gsu"/>
</dbReference>
<dbReference type="SUPFAM" id="SSF54292">
    <property type="entry name" value="2Fe-2S ferredoxin-like"/>
    <property type="match status" value="1"/>
</dbReference>
<evidence type="ECO:0000313" key="15">
    <source>
        <dbReference type="EMBL" id="TDL27873.1"/>
    </source>
</evidence>
<feature type="domain" description="2Fe-2S ferredoxin-type" evidence="12">
    <location>
        <begin position="40"/>
        <end position="118"/>
    </location>
</feature>
<evidence type="ECO:0000259" key="13">
    <source>
        <dbReference type="PROSITE" id="PS51669"/>
    </source>
</evidence>
<dbReference type="CDD" id="cd02773">
    <property type="entry name" value="MopB_Res-Cmplx1_Nad11"/>
    <property type="match status" value="1"/>
</dbReference>
<dbReference type="InterPro" id="IPR015405">
    <property type="entry name" value="NDUFS1-like_C"/>
</dbReference>
<dbReference type="Pfam" id="PF22117">
    <property type="entry name" value="Fer4_Nqo3"/>
    <property type="match status" value="1"/>
</dbReference>
<dbReference type="PROSITE" id="PS00642">
    <property type="entry name" value="COMPLEX1_75K_2"/>
    <property type="match status" value="1"/>
</dbReference>
<evidence type="ECO:0000256" key="6">
    <source>
        <dbReference type="ARBA" id="ARBA00023004"/>
    </source>
</evidence>
<accession>A0A4Y7QJP4</accession>
<dbReference type="EMBL" id="ML170158">
    <property type="protein sequence ID" value="TDL27873.1"/>
    <property type="molecule type" value="Genomic_DNA"/>
</dbReference>
<keyword evidence="8" id="KW-0520">NAD</keyword>
<dbReference type="Pfam" id="PF09326">
    <property type="entry name" value="NADH_dhqG_C"/>
    <property type="match status" value="1"/>
</dbReference>
<dbReference type="InterPro" id="IPR036010">
    <property type="entry name" value="2Fe-2S_ferredoxin-like_sf"/>
</dbReference>
<protein>
    <recommendedName>
        <fullName evidence="10">NADH-ubiquinone oxidoreductase 78 kDa subunit, mitochondrial</fullName>
    </recommendedName>
</protein>